<dbReference type="SUPFAM" id="SSF57667">
    <property type="entry name" value="beta-beta-alpha zinc fingers"/>
    <property type="match status" value="2"/>
</dbReference>
<evidence type="ECO:0000259" key="8">
    <source>
        <dbReference type="SMART" id="SM00451"/>
    </source>
</evidence>
<keyword evidence="10" id="KW-1185">Reference proteome</keyword>
<feature type="compositionally biased region" description="Basic and acidic residues" evidence="6">
    <location>
        <begin position="332"/>
        <end position="345"/>
    </location>
</feature>
<dbReference type="AlphaFoldDB" id="A0A835MBR5"/>
<dbReference type="PANTHER" id="PTHR12300">
    <property type="entry name" value="HVA22-LIKE PROTEINS"/>
    <property type="match status" value="1"/>
</dbReference>
<proteinExistence type="inferred from homology"/>
<gene>
    <name evidence="9" type="ORF">IFM89_005289</name>
</gene>
<dbReference type="OrthoDB" id="434647at2759"/>
<dbReference type="InterPro" id="IPR013087">
    <property type="entry name" value="Znf_C2H2_type"/>
</dbReference>
<evidence type="ECO:0000256" key="4">
    <source>
        <dbReference type="ARBA" id="ARBA00022989"/>
    </source>
</evidence>
<keyword evidence="5 7" id="KW-0472">Membrane</keyword>
<protein>
    <recommendedName>
        <fullName evidence="8">U1-type domain-containing protein</fullName>
    </recommendedName>
</protein>
<dbReference type="PANTHER" id="PTHR12300:SF161">
    <property type="entry name" value="RECEPTOR EXPRESSION-ENHANCING PROTEIN"/>
    <property type="match status" value="1"/>
</dbReference>
<dbReference type="InterPro" id="IPR036236">
    <property type="entry name" value="Znf_C2H2_sf"/>
</dbReference>
<dbReference type="GO" id="GO:0003676">
    <property type="term" value="F:nucleic acid binding"/>
    <property type="evidence" value="ECO:0007669"/>
    <property type="project" value="InterPro"/>
</dbReference>
<feature type="region of interest" description="Disordered" evidence="6">
    <location>
        <begin position="324"/>
        <end position="382"/>
    </location>
</feature>
<organism evidence="9 10">
    <name type="scientific">Coptis chinensis</name>
    <dbReference type="NCBI Taxonomy" id="261450"/>
    <lineage>
        <taxon>Eukaryota</taxon>
        <taxon>Viridiplantae</taxon>
        <taxon>Streptophyta</taxon>
        <taxon>Embryophyta</taxon>
        <taxon>Tracheophyta</taxon>
        <taxon>Spermatophyta</taxon>
        <taxon>Magnoliopsida</taxon>
        <taxon>Ranunculales</taxon>
        <taxon>Ranunculaceae</taxon>
        <taxon>Coptidoideae</taxon>
        <taxon>Coptis</taxon>
    </lineage>
</organism>
<dbReference type="Gene3D" id="3.30.160.60">
    <property type="entry name" value="Classic Zinc Finger"/>
    <property type="match status" value="2"/>
</dbReference>
<dbReference type="InterPro" id="IPR003604">
    <property type="entry name" value="Matrin/U1-like-C_Znf_C2H2"/>
</dbReference>
<comment type="caution">
    <text evidence="9">The sequence shown here is derived from an EMBL/GenBank/DDBJ whole genome shotgun (WGS) entry which is preliminary data.</text>
</comment>
<evidence type="ECO:0000256" key="2">
    <source>
        <dbReference type="ARBA" id="ARBA00008573"/>
    </source>
</evidence>
<dbReference type="EMBL" id="JADFTS010000001">
    <property type="protein sequence ID" value="KAF9623782.1"/>
    <property type="molecule type" value="Genomic_DNA"/>
</dbReference>
<accession>A0A835MBR5</accession>
<dbReference type="GO" id="GO:0016020">
    <property type="term" value="C:membrane"/>
    <property type="evidence" value="ECO:0007669"/>
    <property type="project" value="UniProtKB-SubCell"/>
</dbReference>
<feature type="domain" description="U1-type" evidence="8">
    <location>
        <begin position="413"/>
        <end position="447"/>
    </location>
</feature>
<keyword evidence="3 7" id="KW-0812">Transmembrane</keyword>
<evidence type="ECO:0000256" key="7">
    <source>
        <dbReference type="SAM" id="Phobius"/>
    </source>
</evidence>
<evidence type="ECO:0000256" key="6">
    <source>
        <dbReference type="SAM" id="MobiDB-lite"/>
    </source>
</evidence>
<keyword evidence="4 7" id="KW-1133">Transmembrane helix</keyword>
<feature type="domain" description="U1-type" evidence="8">
    <location>
        <begin position="302"/>
        <end position="336"/>
    </location>
</feature>
<reference evidence="9 10" key="1">
    <citation type="submission" date="2020-10" db="EMBL/GenBank/DDBJ databases">
        <title>The Coptis chinensis genome and diversification of protoberbering-type alkaloids.</title>
        <authorList>
            <person name="Wang B."/>
            <person name="Shu S."/>
            <person name="Song C."/>
            <person name="Liu Y."/>
        </authorList>
    </citation>
    <scope>NUCLEOTIDE SEQUENCE [LARGE SCALE GENOMIC DNA]</scope>
    <source>
        <strain evidence="9">HL-2020</strain>
        <tissue evidence="9">Leaf</tissue>
    </source>
</reference>
<dbReference type="SMART" id="SM00451">
    <property type="entry name" value="ZnF_U1"/>
    <property type="match status" value="2"/>
</dbReference>
<dbReference type="GO" id="GO:0008270">
    <property type="term" value="F:zinc ion binding"/>
    <property type="evidence" value="ECO:0007669"/>
    <property type="project" value="InterPro"/>
</dbReference>
<name>A0A835MBR5_9MAGN</name>
<feature type="transmembrane region" description="Helical" evidence="7">
    <location>
        <begin position="123"/>
        <end position="140"/>
    </location>
</feature>
<sequence>MIRGAATIMIKGDRDRIEDGMRLVQLLVPCTEVVTCRDRKLLWLFANTSLLKANIISPKEILIVKLKMGFIVELLKQVARCFYGVSCNVSVSMICRPLIALVYPLYISVQAIEANAHAENRKLLTYWVLCVVIMLFELTSVKLIEWLPFWPFIKLMITFWLIVPSLDGAVYAYDHFVRPCYYVNVQTFVDWLKPKKDERHIRDSNEFVLLAQQYVQENGSEALEKLLLGKDKHIIEQPNCRTADNTLLTSMKKKEAAEALKETKLLKPNLIHAAIQNKATTAADIAGEGCELPKSSYPKKVQKEWTCALCQVCTLSEGCLQSHLRGKKHKSKELELMTKKNEAKNKTSSASNSKKTDTSKARSNEAVGLPASVPNDKLDKKPKELRAGIVGTGPSGENSAKMNQNSAKLEVKPPALWCDTCKVQCSGLSTLTGHLHGKKHRACMQAVLVPSGIIISEKKQAALQ</sequence>
<dbReference type="Proteomes" id="UP000631114">
    <property type="component" value="Unassembled WGS sequence"/>
</dbReference>
<dbReference type="Pfam" id="PF03134">
    <property type="entry name" value="TB2_DP1_HVA22"/>
    <property type="match status" value="1"/>
</dbReference>
<comment type="subcellular location">
    <subcellularLocation>
        <location evidence="1">Membrane</location>
        <topology evidence="1">Multi-pass membrane protein</topology>
    </subcellularLocation>
</comment>
<feature type="compositionally biased region" description="Basic and acidic residues" evidence="6">
    <location>
        <begin position="354"/>
        <end position="363"/>
    </location>
</feature>
<evidence type="ECO:0000256" key="3">
    <source>
        <dbReference type="ARBA" id="ARBA00022692"/>
    </source>
</evidence>
<evidence type="ECO:0000256" key="5">
    <source>
        <dbReference type="ARBA" id="ARBA00023136"/>
    </source>
</evidence>
<evidence type="ECO:0000256" key="1">
    <source>
        <dbReference type="ARBA" id="ARBA00004141"/>
    </source>
</evidence>
<dbReference type="InterPro" id="IPR004345">
    <property type="entry name" value="TB2_DP1_HVA22"/>
</dbReference>
<evidence type="ECO:0000313" key="10">
    <source>
        <dbReference type="Proteomes" id="UP000631114"/>
    </source>
</evidence>
<comment type="similarity">
    <text evidence="2">Belongs to the DP1 family.</text>
</comment>
<evidence type="ECO:0000313" key="9">
    <source>
        <dbReference type="EMBL" id="KAF9623782.1"/>
    </source>
</evidence>
<dbReference type="Pfam" id="PF12874">
    <property type="entry name" value="zf-met"/>
    <property type="match status" value="2"/>
</dbReference>